<dbReference type="EMBL" id="JAFIRR010000048">
    <property type="protein sequence ID" value="MCO6416138.1"/>
    <property type="molecule type" value="Genomic_DNA"/>
</dbReference>
<dbReference type="PANTHER" id="PTHR43084">
    <property type="entry name" value="PERSULFIDE DIOXYGENASE ETHE1"/>
    <property type="match status" value="1"/>
</dbReference>
<dbReference type="RefSeq" id="WP_252952746.1">
    <property type="nucleotide sequence ID" value="NZ_JAFIRR010000048.1"/>
</dbReference>
<evidence type="ECO:0000313" key="3">
    <source>
        <dbReference type="Proteomes" id="UP001523392"/>
    </source>
</evidence>
<dbReference type="InterPro" id="IPR001279">
    <property type="entry name" value="Metallo-B-lactamas"/>
</dbReference>
<dbReference type="PANTHER" id="PTHR43084:SF7">
    <property type="entry name" value="BETA-LACTAMASE DOMAIN PROTEIN"/>
    <property type="match status" value="1"/>
</dbReference>
<evidence type="ECO:0000313" key="2">
    <source>
        <dbReference type="EMBL" id="MCO6416138.1"/>
    </source>
</evidence>
<accession>A0ABT1D2I5</accession>
<dbReference type="Gene3D" id="3.60.15.10">
    <property type="entry name" value="Ribonuclease Z/Hydroxyacylglutathione hydrolase-like"/>
    <property type="match status" value="1"/>
</dbReference>
<dbReference type="SUPFAM" id="SSF56281">
    <property type="entry name" value="Metallo-hydrolase/oxidoreductase"/>
    <property type="match status" value="1"/>
</dbReference>
<comment type="caution">
    <text evidence="2">The sequence shown here is derived from an EMBL/GenBank/DDBJ whole genome shotgun (WGS) entry which is preliminary data.</text>
</comment>
<evidence type="ECO:0000259" key="1">
    <source>
        <dbReference type="SMART" id="SM00849"/>
    </source>
</evidence>
<gene>
    <name evidence="2" type="ORF">JYK14_08155</name>
</gene>
<dbReference type="Pfam" id="PF00753">
    <property type="entry name" value="Lactamase_B"/>
    <property type="match status" value="1"/>
</dbReference>
<sequence>MILRQYLHRDPVAISYLLGCVGHGAGAIVDPLFPIEPYLRAAEAERTPIRFVVDTHLHADHVSAGRTLAEAAGADYVLHESAGAAFPFRAVRDGEALPLGNVELSVLHIPGHTPEHLGLLVTDRTRGPEPWFLLSGHTLMVGDVGRTELASDAASGARTLFASLARLKALPDHLEILPGAFAGSVCGRGLSGKPSSTIGFERRFNQAFALTEERAFVDFMLANIPPPPPEAAAIRARNAGQPSAEAA</sequence>
<dbReference type="Proteomes" id="UP001523392">
    <property type="component" value="Unassembled WGS sequence"/>
</dbReference>
<dbReference type="InterPro" id="IPR036866">
    <property type="entry name" value="RibonucZ/Hydroxyglut_hydro"/>
</dbReference>
<feature type="domain" description="Metallo-beta-lactamase" evidence="1">
    <location>
        <begin position="12"/>
        <end position="173"/>
    </location>
</feature>
<proteinExistence type="predicted"/>
<dbReference type="InterPro" id="IPR044528">
    <property type="entry name" value="POD-like_MBL-fold"/>
</dbReference>
<organism evidence="2 3">
    <name type="scientific">Siccirubricoccus soli</name>
    <dbReference type="NCBI Taxonomy" id="2899147"/>
    <lineage>
        <taxon>Bacteria</taxon>
        <taxon>Pseudomonadati</taxon>
        <taxon>Pseudomonadota</taxon>
        <taxon>Alphaproteobacteria</taxon>
        <taxon>Acetobacterales</taxon>
        <taxon>Roseomonadaceae</taxon>
        <taxon>Siccirubricoccus</taxon>
    </lineage>
</organism>
<name>A0ABT1D2I5_9PROT</name>
<dbReference type="InterPro" id="IPR051682">
    <property type="entry name" value="Mito_Persulfide_Diox"/>
</dbReference>
<keyword evidence="3" id="KW-1185">Reference proteome</keyword>
<reference evidence="2 3" key="1">
    <citation type="submission" date="2021-12" db="EMBL/GenBank/DDBJ databases">
        <title>Siccirubricoccus leaddurans sp. nov., a high concentration Zn2+ tolerance bacterium.</title>
        <authorList>
            <person name="Cao Y."/>
        </authorList>
    </citation>
    <scope>NUCLEOTIDE SEQUENCE [LARGE SCALE GENOMIC DNA]</scope>
    <source>
        <strain evidence="2 3">KC 17139</strain>
    </source>
</reference>
<dbReference type="CDD" id="cd07724">
    <property type="entry name" value="POD-like_MBL-fold"/>
    <property type="match status" value="1"/>
</dbReference>
<protein>
    <submittedName>
        <fullName evidence="2">MBL fold metallo-hydrolase</fullName>
    </submittedName>
</protein>
<dbReference type="SMART" id="SM00849">
    <property type="entry name" value="Lactamase_B"/>
    <property type="match status" value="1"/>
</dbReference>